<dbReference type="InterPro" id="IPR052370">
    <property type="entry name" value="Meta-cleavage_hydrolase"/>
</dbReference>
<name>A0ABD3ID76_9MARC</name>
<dbReference type="PANTHER" id="PTHR43139">
    <property type="entry name" value="SI:DKEY-122A22.2"/>
    <property type="match status" value="1"/>
</dbReference>
<evidence type="ECO:0000313" key="3">
    <source>
        <dbReference type="Proteomes" id="UP001633002"/>
    </source>
</evidence>
<sequence>MGGCLSCNWVEWKERYLIRSFTKAGLEPKQVLIDNGQTTIHCWVPSKAAADPSKPPLLLIHGFQFDGIVGWENQVPEFSKHFSLYVPDLIFFGDSYSKSSERSEIFQAECLKKMLDELKIDRIHVMGTSYGGMVAYRMAHLFPERIDLLVCCSSGVLMTPTTNDRLLKEINCEKINTILIPTTLEEVRMGMSVATVLDLSRFPLFLIKPLFERYYSRNMRERTELLEGMIISSEGAPPVPKISQKTLILWGKKDRIFGTYLAEELKEHIGDNAKLVYFENAGHIPQIEKKKEFNAEAIKFLLYGHG</sequence>
<dbReference type="EMBL" id="JBJQOH010000001">
    <property type="protein sequence ID" value="KAL3700499.1"/>
    <property type="molecule type" value="Genomic_DNA"/>
</dbReference>
<protein>
    <recommendedName>
        <fullName evidence="1">AB hydrolase-1 domain-containing protein</fullName>
    </recommendedName>
</protein>
<dbReference type="InterPro" id="IPR000073">
    <property type="entry name" value="AB_hydrolase_1"/>
</dbReference>
<keyword evidence="3" id="KW-1185">Reference proteome</keyword>
<proteinExistence type="predicted"/>
<dbReference type="Pfam" id="PF00561">
    <property type="entry name" value="Abhydrolase_1"/>
    <property type="match status" value="1"/>
</dbReference>
<evidence type="ECO:0000313" key="2">
    <source>
        <dbReference type="EMBL" id="KAL3700499.1"/>
    </source>
</evidence>
<reference evidence="2 3" key="1">
    <citation type="submission" date="2024-09" db="EMBL/GenBank/DDBJ databases">
        <title>Chromosome-scale assembly of Riccia sorocarpa.</title>
        <authorList>
            <person name="Paukszto L."/>
        </authorList>
    </citation>
    <scope>NUCLEOTIDE SEQUENCE [LARGE SCALE GENOMIC DNA]</scope>
    <source>
        <strain evidence="2">LP-2024</strain>
        <tissue evidence="2">Aerial parts of the thallus</tissue>
    </source>
</reference>
<accession>A0ABD3ID76</accession>
<feature type="domain" description="AB hydrolase-1" evidence="1">
    <location>
        <begin position="55"/>
        <end position="289"/>
    </location>
</feature>
<evidence type="ECO:0000259" key="1">
    <source>
        <dbReference type="Pfam" id="PF00561"/>
    </source>
</evidence>
<dbReference type="SUPFAM" id="SSF53474">
    <property type="entry name" value="alpha/beta-Hydrolases"/>
    <property type="match status" value="1"/>
</dbReference>
<comment type="caution">
    <text evidence="2">The sequence shown here is derived from an EMBL/GenBank/DDBJ whole genome shotgun (WGS) entry which is preliminary data.</text>
</comment>
<dbReference type="Gene3D" id="3.40.50.1820">
    <property type="entry name" value="alpha/beta hydrolase"/>
    <property type="match status" value="1"/>
</dbReference>
<gene>
    <name evidence="2" type="ORF">R1sor_018521</name>
</gene>
<dbReference type="PRINTS" id="PR00111">
    <property type="entry name" value="ABHYDROLASE"/>
</dbReference>
<dbReference type="PANTHER" id="PTHR43139:SF52">
    <property type="entry name" value="SI:DKEY-122A22.2"/>
    <property type="match status" value="1"/>
</dbReference>
<dbReference type="AlphaFoldDB" id="A0ABD3ID76"/>
<organism evidence="2 3">
    <name type="scientific">Riccia sorocarpa</name>
    <dbReference type="NCBI Taxonomy" id="122646"/>
    <lineage>
        <taxon>Eukaryota</taxon>
        <taxon>Viridiplantae</taxon>
        <taxon>Streptophyta</taxon>
        <taxon>Embryophyta</taxon>
        <taxon>Marchantiophyta</taxon>
        <taxon>Marchantiopsida</taxon>
        <taxon>Marchantiidae</taxon>
        <taxon>Marchantiales</taxon>
        <taxon>Ricciaceae</taxon>
        <taxon>Riccia</taxon>
    </lineage>
</organism>
<dbReference type="InterPro" id="IPR029058">
    <property type="entry name" value="AB_hydrolase_fold"/>
</dbReference>
<dbReference type="Proteomes" id="UP001633002">
    <property type="component" value="Unassembled WGS sequence"/>
</dbReference>